<feature type="compositionally biased region" description="Polar residues" evidence="1">
    <location>
        <begin position="139"/>
        <end position="156"/>
    </location>
</feature>
<feature type="compositionally biased region" description="Acidic residues" evidence="1">
    <location>
        <begin position="78"/>
        <end position="92"/>
    </location>
</feature>
<proteinExistence type="predicted"/>
<feature type="region of interest" description="Disordered" evidence="1">
    <location>
        <begin position="72"/>
        <end position="202"/>
    </location>
</feature>
<dbReference type="OrthoDB" id="10394135at2759"/>
<reference evidence="2" key="1">
    <citation type="submission" date="2020-01" db="EMBL/GenBank/DDBJ databases">
        <authorList>
            <person name="Mishra B."/>
        </authorList>
    </citation>
    <scope>NUCLEOTIDE SEQUENCE [LARGE SCALE GENOMIC DNA]</scope>
</reference>
<gene>
    <name evidence="2" type="ORF">MERR_LOCUS4238</name>
</gene>
<sequence>MGRTGVSSDQRTGMIQMDEAWWREREAENRLIRSFHRRPPRQWEAAERIFKWSDVSTQHMYDVDGVRRELDDERLDLSDGDGDGNGDGDGDGNDSGNGTHETPINEYIPQPQDENPPYPDLSFIDSQEPRGETPFESGQEFSHASEQEIPVTSGQVNPDRMGRQNTRTAPYSVGRGESNRRRGASRGRLSTKTERGPRRRREFEGSMSAAFHEMASARRATVSALRPDRYNQEDYEKFKEALAILNSLPIEKYNPFWKAASQLLKEDAWWRNTFLDTHYESDDERIKFLESITGVDRAGTNTNVNLQNFQPFLSGSSSGSVRSSSSSVGHSSGNSDHSQGGIP</sequence>
<organism evidence="2 3">
    <name type="scientific">Microthlaspi erraticum</name>
    <dbReference type="NCBI Taxonomy" id="1685480"/>
    <lineage>
        <taxon>Eukaryota</taxon>
        <taxon>Viridiplantae</taxon>
        <taxon>Streptophyta</taxon>
        <taxon>Embryophyta</taxon>
        <taxon>Tracheophyta</taxon>
        <taxon>Spermatophyta</taxon>
        <taxon>Magnoliopsida</taxon>
        <taxon>eudicotyledons</taxon>
        <taxon>Gunneridae</taxon>
        <taxon>Pentapetalae</taxon>
        <taxon>rosids</taxon>
        <taxon>malvids</taxon>
        <taxon>Brassicales</taxon>
        <taxon>Brassicaceae</taxon>
        <taxon>Coluteocarpeae</taxon>
        <taxon>Microthlaspi</taxon>
    </lineage>
</organism>
<keyword evidence="3" id="KW-1185">Reference proteome</keyword>
<name>A0A6D2HSV9_9BRAS</name>
<comment type="caution">
    <text evidence="2">The sequence shown here is derived from an EMBL/GenBank/DDBJ whole genome shotgun (WGS) entry which is preliminary data.</text>
</comment>
<accession>A0A6D2HSV9</accession>
<evidence type="ECO:0000313" key="3">
    <source>
        <dbReference type="Proteomes" id="UP000467841"/>
    </source>
</evidence>
<feature type="compositionally biased region" description="Basic and acidic residues" evidence="1">
    <location>
        <begin position="191"/>
        <end position="202"/>
    </location>
</feature>
<dbReference type="AlphaFoldDB" id="A0A6D2HSV9"/>
<evidence type="ECO:0000256" key="1">
    <source>
        <dbReference type="SAM" id="MobiDB-lite"/>
    </source>
</evidence>
<dbReference type="Proteomes" id="UP000467841">
    <property type="component" value="Unassembled WGS sequence"/>
</dbReference>
<evidence type="ECO:0000313" key="2">
    <source>
        <dbReference type="EMBL" id="CAA7017003.1"/>
    </source>
</evidence>
<feature type="region of interest" description="Disordered" evidence="1">
    <location>
        <begin position="314"/>
        <end position="343"/>
    </location>
</feature>
<protein>
    <submittedName>
        <fullName evidence="2">Uncharacterized protein</fullName>
    </submittedName>
</protein>
<dbReference type="EMBL" id="CACVBM020000277">
    <property type="protein sequence ID" value="CAA7017003.1"/>
    <property type="molecule type" value="Genomic_DNA"/>
</dbReference>